<dbReference type="EMBL" id="AMRI01000003">
    <property type="protein sequence ID" value="EKE77065.1"/>
    <property type="molecule type" value="Genomic_DNA"/>
</dbReference>
<evidence type="ECO:0000313" key="3">
    <source>
        <dbReference type="Proteomes" id="UP000006755"/>
    </source>
</evidence>
<organism evidence="2 3">
    <name type="scientific">Gallaecimonas xiamenensis 3-C-1</name>
    <dbReference type="NCBI Taxonomy" id="745411"/>
    <lineage>
        <taxon>Bacteria</taxon>
        <taxon>Pseudomonadati</taxon>
        <taxon>Pseudomonadota</taxon>
        <taxon>Gammaproteobacteria</taxon>
        <taxon>Enterobacterales</taxon>
        <taxon>Gallaecimonadaceae</taxon>
        <taxon>Gallaecimonas</taxon>
    </lineage>
</organism>
<reference evidence="2 3" key="1">
    <citation type="journal article" date="2012" name="J. Bacteriol.">
        <title>Genome Sequence of Gallaecimonas xiamenensis Type Strain 3-C-1.</title>
        <authorList>
            <person name="Lai Q."/>
            <person name="Wang L."/>
            <person name="Wang W."/>
            <person name="Shao Z."/>
        </authorList>
    </citation>
    <scope>NUCLEOTIDE SEQUENCE [LARGE SCALE GENOMIC DNA]</scope>
    <source>
        <strain evidence="2 3">3-C-1</strain>
    </source>
</reference>
<dbReference type="STRING" id="745411.B3C1_02630"/>
<name>K2KIH3_9GAMM</name>
<evidence type="ECO:0000256" key="1">
    <source>
        <dbReference type="SAM" id="Phobius"/>
    </source>
</evidence>
<gene>
    <name evidence="2" type="ORF">B3C1_02630</name>
</gene>
<feature type="transmembrane region" description="Helical" evidence="1">
    <location>
        <begin position="253"/>
        <end position="277"/>
    </location>
</feature>
<accession>K2KIH3</accession>
<feature type="transmembrane region" description="Helical" evidence="1">
    <location>
        <begin position="99"/>
        <end position="117"/>
    </location>
</feature>
<comment type="caution">
    <text evidence="2">The sequence shown here is derived from an EMBL/GenBank/DDBJ whole genome shotgun (WGS) entry which is preliminary data.</text>
</comment>
<proteinExistence type="predicted"/>
<feature type="transmembrane region" description="Helical" evidence="1">
    <location>
        <begin position="129"/>
        <end position="153"/>
    </location>
</feature>
<feature type="transmembrane region" description="Helical" evidence="1">
    <location>
        <begin position="59"/>
        <end position="87"/>
    </location>
</feature>
<keyword evidence="1" id="KW-0812">Transmembrane</keyword>
<keyword evidence="1" id="KW-0472">Membrane</keyword>
<feature type="transmembrane region" description="Helical" evidence="1">
    <location>
        <begin position="192"/>
        <end position="212"/>
    </location>
</feature>
<dbReference type="RefSeq" id="WP_008482726.1">
    <property type="nucleotide sequence ID" value="NZ_AMRI01000003.1"/>
</dbReference>
<dbReference type="AlphaFoldDB" id="K2KIH3"/>
<dbReference type="Proteomes" id="UP000006755">
    <property type="component" value="Unassembled WGS sequence"/>
</dbReference>
<keyword evidence="3" id="KW-1185">Reference proteome</keyword>
<protein>
    <submittedName>
        <fullName evidence="2">Uncharacterized protein</fullName>
    </submittedName>
</protein>
<evidence type="ECO:0000313" key="2">
    <source>
        <dbReference type="EMBL" id="EKE77065.1"/>
    </source>
</evidence>
<feature type="transmembrane region" description="Helical" evidence="1">
    <location>
        <begin position="21"/>
        <end position="39"/>
    </location>
</feature>
<feature type="transmembrane region" description="Helical" evidence="1">
    <location>
        <begin position="224"/>
        <end position="241"/>
    </location>
</feature>
<feature type="transmembrane region" description="Helical" evidence="1">
    <location>
        <begin position="283"/>
        <end position="308"/>
    </location>
</feature>
<keyword evidence="1" id="KW-1133">Transmembrane helix</keyword>
<sequence>MFAQLKDVFWGPSQSLDRSRFFLGVMLLLTLQLSPWFFFANQSFNFALISQAFDKESSIGFYLTNFLMSGLISGSTLLGPMVLLAGYGLLAWRTVPKPLVAPVAIALCLPGEMLLPFSSLAFEYDAAKLMLLFSPLMATALVLWLLSLVLVACTRPSLKESQPDHPYLAMATTAPASLWRQLSVFAYLKRQILAQLALGLLLGTLMAVQAYRYRPFYQPSWVELTLALLVVVTFLYLHWLAYRRLVNTGLPRWPLIVGYFGSLVVLSACILVFDIPVVKDMPWFLYGCYRVGNLLMWALLALNLVLLLKPAPQPKAA</sequence>